<dbReference type="RefSeq" id="WP_181218079.1">
    <property type="nucleotide sequence ID" value="NZ_CP055538.1"/>
</dbReference>
<organism evidence="2 3">
    <name type="scientific">Citrobacter freundii</name>
    <dbReference type="NCBI Taxonomy" id="546"/>
    <lineage>
        <taxon>Bacteria</taxon>
        <taxon>Pseudomonadati</taxon>
        <taxon>Pseudomonadota</taxon>
        <taxon>Gammaproteobacteria</taxon>
        <taxon>Enterobacterales</taxon>
        <taxon>Enterobacteriaceae</taxon>
        <taxon>Citrobacter</taxon>
        <taxon>Citrobacter freundii complex</taxon>
    </lineage>
</organism>
<dbReference type="Proteomes" id="UP000510650">
    <property type="component" value="Chromosome"/>
</dbReference>
<dbReference type="EMBL" id="CP055538">
    <property type="protein sequence ID" value="QLO15374.1"/>
    <property type="molecule type" value="Genomic_DNA"/>
</dbReference>
<feature type="signal peptide" evidence="1">
    <location>
        <begin position="1"/>
        <end position="19"/>
    </location>
</feature>
<evidence type="ECO:0000313" key="3">
    <source>
        <dbReference type="Proteomes" id="UP000510650"/>
    </source>
</evidence>
<name>A0AAE7GVH9_CITFR</name>
<evidence type="ECO:0000313" key="2">
    <source>
        <dbReference type="EMBL" id="QLO15374.1"/>
    </source>
</evidence>
<feature type="chain" id="PRO_5041926338" evidence="1">
    <location>
        <begin position="20"/>
        <end position="214"/>
    </location>
</feature>
<dbReference type="AlphaFoldDB" id="A0AAE7GVH9"/>
<protein>
    <submittedName>
        <fullName evidence="2">DUF1120 domain-containing protein</fullName>
    </submittedName>
</protein>
<proteinExistence type="predicted"/>
<reference evidence="3" key="1">
    <citation type="submission" date="2020-06" db="EMBL/GenBank/DDBJ databases">
        <title>REHAB project genomes.</title>
        <authorList>
            <person name="Shaw L.P."/>
        </authorList>
    </citation>
    <scope>NUCLEOTIDE SEQUENCE [LARGE SCALE GENOMIC DNA]</scope>
    <source>
        <strain evidence="3">RHBSTW-00398</strain>
    </source>
</reference>
<evidence type="ECO:0000256" key="1">
    <source>
        <dbReference type="SAM" id="SignalP"/>
    </source>
</evidence>
<keyword evidence="1" id="KW-0732">Signal</keyword>
<accession>A0AAE7GVH9</accession>
<gene>
    <name evidence="2" type="ORF">HV183_19050</name>
</gene>
<sequence>MKKTLIAAALMVCAGSAFADPTAVLQVQGKLTNAACTPELSNGGEVDYGYIHLSTLSATAINQIGEKSIDLTINCTVATKVAVTANDNRVDSNAKLKVGGIGDAYYQFGVGKTDADVNIGDYSLLAKSGTVVDGATAQIIARNSSAESWRAATGLRSDGYTSMTVANVGSIEPLAFTTATIPLTTTLAIQATDTLAITDDTNIDGQATLTLQYL</sequence>
<dbReference type="Pfam" id="PF06551">
    <property type="entry name" value="DUF1120"/>
    <property type="match status" value="1"/>
</dbReference>
<dbReference type="InterPro" id="IPR010546">
    <property type="entry name" value="DUF1120"/>
</dbReference>